<feature type="region of interest" description="Disordered" evidence="4">
    <location>
        <begin position="129"/>
        <end position="166"/>
    </location>
</feature>
<feature type="compositionally biased region" description="Acidic residues" evidence="4">
    <location>
        <begin position="148"/>
        <end position="166"/>
    </location>
</feature>
<feature type="region of interest" description="Disordered" evidence="4">
    <location>
        <begin position="694"/>
        <end position="727"/>
    </location>
</feature>
<reference evidence="5 6" key="1">
    <citation type="submission" date="2012-05" db="EMBL/GenBank/DDBJ databases">
        <title>Recombination and specialization in a pathogen metapopulation.</title>
        <authorList>
            <person name="Gardiner A."/>
            <person name="Kemen E."/>
            <person name="Schultz-Larsen T."/>
            <person name="MacLean D."/>
            <person name="Van Oosterhout C."/>
            <person name="Jones J.D.G."/>
        </authorList>
    </citation>
    <scope>NUCLEOTIDE SEQUENCE [LARGE SCALE GENOMIC DNA]</scope>
    <source>
        <strain evidence="5 6">Ac Nc2</strain>
    </source>
</reference>
<keyword evidence="3" id="KW-0539">Nucleus</keyword>
<proteinExistence type="inferred from homology"/>
<evidence type="ECO:0000256" key="4">
    <source>
        <dbReference type="SAM" id="MobiDB-lite"/>
    </source>
</evidence>
<gene>
    <name evidence="5" type="ORF">BN9_093560</name>
</gene>
<organism evidence="5 6">
    <name type="scientific">Albugo candida</name>
    <dbReference type="NCBI Taxonomy" id="65357"/>
    <lineage>
        <taxon>Eukaryota</taxon>
        <taxon>Sar</taxon>
        <taxon>Stramenopiles</taxon>
        <taxon>Oomycota</taxon>
        <taxon>Peronosporomycetes</taxon>
        <taxon>Albuginales</taxon>
        <taxon>Albuginaceae</taxon>
        <taxon>Albugo</taxon>
    </lineage>
</organism>
<dbReference type="GO" id="GO:0042273">
    <property type="term" value="P:ribosomal large subunit biogenesis"/>
    <property type="evidence" value="ECO:0007669"/>
    <property type="project" value="TreeGrafter"/>
</dbReference>
<feature type="compositionally biased region" description="Basic residues" evidence="4">
    <location>
        <begin position="26"/>
        <end position="35"/>
    </location>
</feature>
<dbReference type="OrthoDB" id="10266662at2759"/>
<keyword evidence="6" id="KW-1185">Reference proteome</keyword>
<feature type="region of interest" description="Disordered" evidence="4">
    <location>
        <begin position="1"/>
        <end position="114"/>
    </location>
</feature>
<feature type="compositionally biased region" description="Basic residues" evidence="4">
    <location>
        <begin position="1"/>
        <end position="15"/>
    </location>
</feature>
<name>A0A024GNB9_9STRA</name>
<protein>
    <recommendedName>
        <fullName evidence="7">Nucleolar complex protein 2 homolog</fullName>
    </recommendedName>
</protein>
<evidence type="ECO:0000313" key="5">
    <source>
        <dbReference type="EMBL" id="CCI48283.1"/>
    </source>
</evidence>
<dbReference type="STRING" id="65357.A0A024GNB9"/>
<dbReference type="Pfam" id="PF03715">
    <property type="entry name" value="Noc2"/>
    <property type="match status" value="1"/>
</dbReference>
<feature type="compositionally biased region" description="Basic and acidic residues" evidence="4">
    <location>
        <begin position="717"/>
        <end position="727"/>
    </location>
</feature>
<feature type="compositionally biased region" description="Polar residues" evidence="4">
    <location>
        <begin position="129"/>
        <end position="145"/>
    </location>
</feature>
<comment type="caution">
    <text evidence="5">The sequence shown here is derived from an EMBL/GenBank/DDBJ whole genome shotgun (WGS) entry which is preliminary data.</text>
</comment>
<evidence type="ECO:0000313" key="6">
    <source>
        <dbReference type="Proteomes" id="UP000053237"/>
    </source>
</evidence>
<feature type="compositionally biased region" description="Basic and acidic residues" evidence="4">
    <location>
        <begin position="16"/>
        <end position="25"/>
    </location>
</feature>
<evidence type="ECO:0000256" key="3">
    <source>
        <dbReference type="ARBA" id="ARBA00023242"/>
    </source>
</evidence>
<dbReference type="AlphaFoldDB" id="A0A024GNB9"/>
<dbReference type="GO" id="GO:0030690">
    <property type="term" value="C:Noc1p-Noc2p complex"/>
    <property type="evidence" value="ECO:0007669"/>
    <property type="project" value="TreeGrafter"/>
</dbReference>
<feature type="compositionally biased region" description="Acidic residues" evidence="4">
    <location>
        <begin position="69"/>
        <end position="79"/>
    </location>
</feature>
<dbReference type="GO" id="GO:0030691">
    <property type="term" value="C:Noc2p-Noc3p complex"/>
    <property type="evidence" value="ECO:0007669"/>
    <property type="project" value="TreeGrafter"/>
</dbReference>
<accession>A0A024GNB9</accession>
<feature type="compositionally biased region" description="Basic and acidic residues" evidence="4">
    <location>
        <begin position="36"/>
        <end position="49"/>
    </location>
</feature>
<feature type="compositionally biased region" description="Polar residues" evidence="4">
    <location>
        <begin position="694"/>
        <end position="716"/>
    </location>
</feature>
<comment type="similarity">
    <text evidence="2">Belongs to the NOC2 family.</text>
</comment>
<dbReference type="GO" id="GO:0005654">
    <property type="term" value="C:nucleoplasm"/>
    <property type="evidence" value="ECO:0007669"/>
    <property type="project" value="TreeGrafter"/>
</dbReference>
<evidence type="ECO:0000256" key="1">
    <source>
        <dbReference type="ARBA" id="ARBA00004123"/>
    </source>
</evidence>
<evidence type="ECO:0008006" key="7">
    <source>
        <dbReference type="Google" id="ProtNLM"/>
    </source>
</evidence>
<dbReference type="EMBL" id="CAIX01000213">
    <property type="protein sequence ID" value="CCI48283.1"/>
    <property type="molecule type" value="Genomic_DNA"/>
</dbReference>
<comment type="subcellular location">
    <subcellularLocation>
        <location evidence="1">Nucleus</location>
    </subcellularLocation>
</comment>
<evidence type="ECO:0000256" key="2">
    <source>
        <dbReference type="ARBA" id="ARBA00005907"/>
    </source>
</evidence>
<dbReference type="GO" id="GO:0005730">
    <property type="term" value="C:nucleolus"/>
    <property type="evidence" value="ECO:0007669"/>
    <property type="project" value="TreeGrafter"/>
</dbReference>
<dbReference type="PANTHER" id="PTHR12687">
    <property type="entry name" value="NUCLEOLAR COMPLEX 2 AND RAD4-RELATED"/>
    <property type="match status" value="1"/>
</dbReference>
<sequence>MAGAKKKAIKFLAKGKLREKLDQKNQRKRKRNAQHHKSENLKSRGRDNQNSKAAKVPREMPNEKNQTDMMDEMDVDDFLDGGFLTSDSEKDQNSDEEAVFDGGHTSDVDEMEEELDERYLVGLPEEEQISMQSGEANSSKCLSKNNEIEEDRDLGSVDESEEEMAETEFEKGVVSFGMEELLAIENECFEEKSFKALQKLVKVFSDTCRSKDIKDSDQENSIVYQVDSSAVYDRLMLTVLQKTHVVFSDLICIPQKNYDDANAENLKQEGMEVSKKKINLDERKWKKYHPILIKFCHCLIYLLEETCDQQIQAFVLQQLVHYLPFLVPSNKLQRRLLKVLLKIWAKSTENHQLCLLAFVRIRELAIQIPFPFLELCLKGLYLTYMRNTKFTNELNFTHQILMGNCVVELYGLDLASSYHHAFIYIRQLAIAIRKTVISPSTETFRAVLNWQFVNQLRVWTAVISAYPDENQLQQLIYPLCQLINAIVRLASTIRFAPLRFHCVRMLQQLALSSETFVPTSSILLEILDMSPYNSSYSGSSKITRTKAPGKKNDKNNTINVDLDLCIKVSKSAMESKQVHDLIISKLFELLHREADIYKYEIGFPELTIPWGMILKKYAQTCKVARWKTLAKGVCDSIGKQAAWVREKRSNVEFAPKDVAECRQFLRQEKDQLRAKLLANDVQVLQDRVSEEIKQVNNSKQSNAKDTIEQTTDSSVNKTEEKGDDTLDTDKLAFKKVKNMSMKEFKESVANVDEEDKVVDFVWSDEEGA</sequence>
<dbReference type="Proteomes" id="UP000053237">
    <property type="component" value="Unassembled WGS sequence"/>
</dbReference>
<dbReference type="InterPro" id="IPR005343">
    <property type="entry name" value="Noc2"/>
</dbReference>
<feature type="compositionally biased region" description="Basic and acidic residues" evidence="4">
    <location>
        <begin position="56"/>
        <end position="66"/>
    </location>
</feature>
<dbReference type="InParanoid" id="A0A024GNB9"/>
<dbReference type="PANTHER" id="PTHR12687:SF4">
    <property type="entry name" value="NUCLEOLAR COMPLEX PROTEIN 2 HOMOLOG"/>
    <property type="match status" value="1"/>
</dbReference>